<dbReference type="AlphaFoldDB" id="A0A0A9AZJ6"/>
<accession>A0A0A9AZJ6</accession>
<organism evidence="1">
    <name type="scientific">Arundo donax</name>
    <name type="common">Giant reed</name>
    <name type="synonym">Donax arundinaceus</name>
    <dbReference type="NCBI Taxonomy" id="35708"/>
    <lineage>
        <taxon>Eukaryota</taxon>
        <taxon>Viridiplantae</taxon>
        <taxon>Streptophyta</taxon>
        <taxon>Embryophyta</taxon>
        <taxon>Tracheophyta</taxon>
        <taxon>Spermatophyta</taxon>
        <taxon>Magnoliopsida</taxon>
        <taxon>Liliopsida</taxon>
        <taxon>Poales</taxon>
        <taxon>Poaceae</taxon>
        <taxon>PACMAD clade</taxon>
        <taxon>Arundinoideae</taxon>
        <taxon>Arundineae</taxon>
        <taxon>Arundo</taxon>
    </lineage>
</organism>
<proteinExistence type="predicted"/>
<dbReference type="EMBL" id="GBRH01243540">
    <property type="protein sequence ID" value="JAD54355.1"/>
    <property type="molecule type" value="Transcribed_RNA"/>
</dbReference>
<sequence>MVTSEHSHNTINLVELVIKEKF</sequence>
<reference evidence="1" key="2">
    <citation type="journal article" date="2015" name="Data Brief">
        <title>Shoot transcriptome of the giant reed, Arundo donax.</title>
        <authorList>
            <person name="Barrero R.A."/>
            <person name="Guerrero F.D."/>
            <person name="Moolhuijzen P."/>
            <person name="Goolsby J.A."/>
            <person name="Tidwell J."/>
            <person name="Bellgard S.E."/>
            <person name="Bellgard M.I."/>
        </authorList>
    </citation>
    <scope>NUCLEOTIDE SEQUENCE</scope>
    <source>
        <tissue evidence="1">Shoot tissue taken approximately 20 cm above the soil surface</tissue>
    </source>
</reference>
<name>A0A0A9AZJ6_ARUDO</name>
<evidence type="ECO:0000313" key="1">
    <source>
        <dbReference type="EMBL" id="JAD54355.1"/>
    </source>
</evidence>
<protein>
    <submittedName>
        <fullName evidence="1">Uncharacterized protein</fullName>
    </submittedName>
</protein>
<reference evidence="1" key="1">
    <citation type="submission" date="2014-09" db="EMBL/GenBank/DDBJ databases">
        <authorList>
            <person name="Magalhaes I.L.F."/>
            <person name="Oliveira U."/>
            <person name="Santos F.R."/>
            <person name="Vidigal T.H.D.A."/>
            <person name="Brescovit A.D."/>
            <person name="Santos A.J."/>
        </authorList>
    </citation>
    <scope>NUCLEOTIDE SEQUENCE</scope>
    <source>
        <tissue evidence="1">Shoot tissue taken approximately 20 cm above the soil surface</tissue>
    </source>
</reference>